<keyword evidence="5 10" id="KW-0472">Membrane</keyword>
<evidence type="ECO:0000313" key="13">
    <source>
        <dbReference type="Proteomes" id="UP000193642"/>
    </source>
</evidence>
<evidence type="ECO:0000256" key="1">
    <source>
        <dbReference type="ARBA" id="ARBA00004141"/>
    </source>
</evidence>
<evidence type="ECO:0000256" key="7">
    <source>
        <dbReference type="ARBA" id="ARBA00023180"/>
    </source>
</evidence>
<feature type="transmembrane region" description="Helical" evidence="10">
    <location>
        <begin position="522"/>
        <end position="543"/>
    </location>
</feature>
<feature type="compositionally biased region" description="Polar residues" evidence="9">
    <location>
        <begin position="744"/>
        <end position="756"/>
    </location>
</feature>
<dbReference type="InterPro" id="IPR002455">
    <property type="entry name" value="GPCR3_GABA-B"/>
</dbReference>
<evidence type="ECO:0000256" key="6">
    <source>
        <dbReference type="ARBA" id="ARBA00023170"/>
    </source>
</evidence>
<dbReference type="Gene3D" id="3.40.50.2300">
    <property type="match status" value="2"/>
</dbReference>
<dbReference type="OrthoDB" id="5597995at2759"/>
<dbReference type="InterPro" id="IPR028082">
    <property type="entry name" value="Peripla_BP_I"/>
</dbReference>
<evidence type="ECO:0000256" key="2">
    <source>
        <dbReference type="ARBA" id="ARBA00022692"/>
    </source>
</evidence>
<keyword evidence="4" id="KW-0297">G-protein coupled receptor</keyword>
<feature type="region of interest" description="Disordered" evidence="9">
    <location>
        <begin position="742"/>
        <end position="777"/>
    </location>
</feature>
<dbReference type="Proteomes" id="UP000193642">
    <property type="component" value="Unassembled WGS sequence"/>
</dbReference>
<dbReference type="AlphaFoldDB" id="A0A1Y2CWN2"/>
<reference evidence="12 13" key="1">
    <citation type="submission" date="2016-07" db="EMBL/GenBank/DDBJ databases">
        <title>Pervasive Adenine N6-methylation of Active Genes in Fungi.</title>
        <authorList>
            <consortium name="DOE Joint Genome Institute"/>
            <person name="Mondo S.J."/>
            <person name="Dannebaum R.O."/>
            <person name="Kuo R.C."/>
            <person name="Labutti K."/>
            <person name="Haridas S."/>
            <person name="Kuo A."/>
            <person name="Salamov A."/>
            <person name="Ahrendt S.R."/>
            <person name="Lipzen A."/>
            <person name="Sullivan W."/>
            <person name="Andreopoulos W.B."/>
            <person name="Clum A."/>
            <person name="Lindquist E."/>
            <person name="Daum C."/>
            <person name="Ramamoorthy G.K."/>
            <person name="Gryganskyi A."/>
            <person name="Culley D."/>
            <person name="Magnuson J.K."/>
            <person name="James T.Y."/>
            <person name="O'Malley M.A."/>
            <person name="Stajich J.E."/>
            <person name="Spatafora J.W."/>
            <person name="Visel A."/>
            <person name="Grigoriev I.V."/>
        </authorList>
    </citation>
    <scope>NUCLEOTIDE SEQUENCE [LARGE SCALE GENOMIC DNA]</scope>
    <source>
        <strain evidence="12 13">JEL800</strain>
    </source>
</reference>
<comment type="caution">
    <text evidence="12">The sequence shown here is derived from an EMBL/GenBank/DDBJ whole genome shotgun (WGS) entry which is preliminary data.</text>
</comment>
<accession>A0A1Y2CWN2</accession>
<dbReference type="GO" id="GO:0038039">
    <property type="term" value="C:G protein-coupled receptor heterodimeric complex"/>
    <property type="evidence" value="ECO:0007669"/>
    <property type="project" value="TreeGrafter"/>
</dbReference>
<sequence>MVLGSLAATSLPSSLNLAFVSMFCFLPNLAYNSSLVTNFTFNAFYEDMNINNLAGYAYFFNLAVKLAIDDVNANPTILPGIHVNLKQFTNCGSFTPGIQDSYSGNSGGYAVSTMVEDLINNNISAIIDYEYSKTAKSVAEALSSSQVQIPYCTANVLNPQLADRYKYSYFWRTIPAVALGNHITRLLTYWNVTRIAMIIQNQDSVGYYVGLKIVDTLRTAGITVVAILPLPNKPNQNLISYANRSLHTVNARYIFVSGQTPFTCDILYMLAQMGWTGPNIVWMGLNSPTPYTDPVKTYGADYYTIVQGFIYLQPLLPDGSNPLYNDLNERMYKATSNYSTETQVGPPGFDFINWFGVNSGYDCAMMLLHGFHNLLARDKDLTLDMLVQRKAQDRMNWTLFANLGYDGLTSDNMTLNSYGEVTNAYQFVYQTGVYLNYSIFGQTNPNATSFSYYGDNKRVFYGGQSIPPWDGPRTQILTVYSFYDQSGILVLCLMALGLLASIVSFIFLLWNRKDKVVRTVGVDYTLVLLLGCCLLYLATALPLFNLTRTICMLKIWLPLMGFILTATPLLVKNIYVFIIFNSRDRINIGSISKKLYAFLAGLIALQIIMLSIWSTQVKSLPKWISNEKHQIQQCEYSGNTSTVSGFLYAYNILVILALFCIAFNVVNLRAEYNESGLLFIMGLLYTLAFLIIILLPSNTDELNDIRWSMTIFCCTTVLISLLMGSKAVEVWLARQKMRELTKPVSRSSTGARNQSKIGKESSDKPSSYDGLGRRGRPIGRELIDNHAGKRSTLMNIDKFENAWLANQKSIFEVYPFVSKVIAGLEFWETCQIDIVRCKERKWFTVRTEFKAVSYILLQATDISATDNFAFITLKRSESVNEQVNGKDYREYRVKLEFKNKEFTQNFLNEFNSLSQQV</sequence>
<evidence type="ECO:0000256" key="3">
    <source>
        <dbReference type="ARBA" id="ARBA00022989"/>
    </source>
</evidence>
<dbReference type="Pfam" id="PF01094">
    <property type="entry name" value="ANF_receptor"/>
    <property type="match status" value="1"/>
</dbReference>
<dbReference type="PROSITE" id="PS50259">
    <property type="entry name" value="G_PROTEIN_RECEP_F3_4"/>
    <property type="match status" value="1"/>
</dbReference>
<dbReference type="SUPFAM" id="SSF53822">
    <property type="entry name" value="Periplasmic binding protein-like I"/>
    <property type="match status" value="1"/>
</dbReference>
<feature type="transmembrane region" description="Helical" evidence="10">
    <location>
        <begin position="488"/>
        <end position="510"/>
    </location>
</feature>
<keyword evidence="6" id="KW-0675">Receptor</keyword>
<keyword evidence="2 10" id="KW-0812">Transmembrane</keyword>
<feature type="transmembrane region" description="Helical" evidence="10">
    <location>
        <begin position="707"/>
        <end position="728"/>
    </location>
</feature>
<keyword evidence="7" id="KW-0325">Glycoprotein</keyword>
<evidence type="ECO:0000256" key="9">
    <source>
        <dbReference type="SAM" id="MobiDB-lite"/>
    </source>
</evidence>
<evidence type="ECO:0000313" key="12">
    <source>
        <dbReference type="EMBL" id="ORY51286.1"/>
    </source>
</evidence>
<dbReference type="STRING" id="329046.A0A1Y2CWN2"/>
<name>A0A1Y2CWN2_9FUNG</name>
<keyword evidence="3 10" id="KW-1133">Transmembrane helix</keyword>
<keyword evidence="8" id="KW-0807">Transducer</keyword>
<feature type="domain" description="G-protein coupled receptors family 3 profile" evidence="11">
    <location>
        <begin position="486"/>
        <end position="696"/>
    </location>
</feature>
<organism evidence="12 13">
    <name type="scientific">Rhizoclosmatium globosum</name>
    <dbReference type="NCBI Taxonomy" id="329046"/>
    <lineage>
        <taxon>Eukaryota</taxon>
        <taxon>Fungi</taxon>
        <taxon>Fungi incertae sedis</taxon>
        <taxon>Chytridiomycota</taxon>
        <taxon>Chytridiomycota incertae sedis</taxon>
        <taxon>Chytridiomycetes</taxon>
        <taxon>Chytridiales</taxon>
        <taxon>Chytriomycetaceae</taxon>
        <taxon>Rhizoclosmatium</taxon>
    </lineage>
</organism>
<feature type="transmembrane region" description="Helical" evidence="10">
    <location>
        <begin position="555"/>
        <end position="575"/>
    </location>
</feature>
<dbReference type="PANTHER" id="PTHR10519:SF20">
    <property type="entry name" value="G-PROTEIN COUPLED RECEPTOR 156-RELATED"/>
    <property type="match status" value="1"/>
</dbReference>
<comment type="subcellular location">
    <subcellularLocation>
        <location evidence="1">Membrane</location>
        <topology evidence="1">Multi-pass membrane protein</topology>
    </subcellularLocation>
</comment>
<dbReference type="EMBL" id="MCGO01000005">
    <property type="protein sequence ID" value="ORY51286.1"/>
    <property type="molecule type" value="Genomic_DNA"/>
</dbReference>
<dbReference type="GO" id="GO:0007214">
    <property type="term" value="P:gamma-aminobutyric acid signaling pathway"/>
    <property type="evidence" value="ECO:0007669"/>
    <property type="project" value="TreeGrafter"/>
</dbReference>
<evidence type="ECO:0000256" key="5">
    <source>
        <dbReference type="ARBA" id="ARBA00023136"/>
    </source>
</evidence>
<evidence type="ECO:0000256" key="8">
    <source>
        <dbReference type="ARBA" id="ARBA00023224"/>
    </source>
</evidence>
<dbReference type="GO" id="GO:0004965">
    <property type="term" value="F:G protein-coupled GABA receptor activity"/>
    <property type="evidence" value="ECO:0007669"/>
    <property type="project" value="InterPro"/>
</dbReference>
<dbReference type="PANTHER" id="PTHR10519">
    <property type="entry name" value="GABA-B RECEPTOR"/>
    <property type="match status" value="1"/>
</dbReference>
<feature type="transmembrane region" description="Helical" evidence="10">
    <location>
        <begin position="677"/>
        <end position="695"/>
    </location>
</feature>
<feature type="transmembrane region" description="Helical" evidence="10">
    <location>
        <begin position="595"/>
        <end position="613"/>
    </location>
</feature>
<protein>
    <submittedName>
        <fullName evidence="12">Periplasmic binding protein-like I</fullName>
    </submittedName>
</protein>
<proteinExistence type="predicted"/>
<dbReference type="InterPro" id="IPR001828">
    <property type="entry name" value="ANF_lig-bd_rcpt"/>
</dbReference>
<keyword evidence="13" id="KW-1185">Reference proteome</keyword>
<evidence type="ECO:0000256" key="4">
    <source>
        <dbReference type="ARBA" id="ARBA00023040"/>
    </source>
</evidence>
<dbReference type="Pfam" id="PF00003">
    <property type="entry name" value="7tm_3"/>
    <property type="match status" value="1"/>
</dbReference>
<feature type="transmembrane region" description="Helical" evidence="10">
    <location>
        <begin position="646"/>
        <end position="665"/>
    </location>
</feature>
<evidence type="ECO:0000259" key="11">
    <source>
        <dbReference type="PROSITE" id="PS50259"/>
    </source>
</evidence>
<gene>
    <name evidence="12" type="ORF">BCR33DRAFT_712384</name>
</gene>
<evidence type="ECO:0000256" key="10">
    <source>
        <dbReference type="SAM" id="Phobius"/>
    </source>
</evidence>
<dbReference type="InterPro" id="IPR017978">
    <property type="entry name" value="GPCR_3_C"/>
</dbReference>